<evidence type="ECO:0000313" key="2">
    <source>
        <dbReference type="Proteomes" id="UP000030759"/>
    </source>
</evidence>
<proteinExistence type="predicted"/>
<dbReference type="EMBL" id="KE680350">
    <property type="protein sequence ID" value="ERE72603.1"/>
    <property type="molecule type" value="Genomic_DNA"/>
</dbReference>
<organism evidence="1 2">
    <name type="scientific">Cricetulus griseus</name>
    <name type="common">Chinese hamster</name>
    <name type="synonym">Cricetulus barabensis griseus</name>
    <dbReference type="NCBI Taxonomy" id="10029"/>
    <lineage>
        <taxon>Eukaryota</taxon>
        <taxon>Metazoa</taxon>
        <taxon>Chordata</taxon>
        <taxon>Craniata</taxon>
        <taxon>Vertebrata</taxon>
        <taxon>Euteleostomi</taxon>
        <taxon>Mammalia</taxon>
        <taxon>Eutheria</taxon>
        <taxon>Euarchontoglires</taxon>
        <taxon>Glires</taxon>
        <taxon>Rodentia</taxon>
        <taxon>Myomorpha</taxon>
        <taxon>Muroidea</taxon>
        <taxon>Cricetidae</taxon>
        <taxon>Cricetinae</taxon>
        <taxon>Cricetulus</taxon>
    </lineage>
</organism>
<protein>
    <submittedName>
        <fullName evidence="1">Uncharacterized protein</fullName>
    </submittedName>
</protein>
<accession>A0A061I078</accession>
<reference evidence="2" key="1">
    <citation type="journal article" date="2013" name="Nat. Biotechnol.">
        <title>Chinese hamster genome sequenced from sorted chromosomes.</title>
        <authorList>
            <person name="Brinkrolf K."/>
            <person name="Rupp O."/>
            <person name="Laux H."/>
            <person name="Kollin F."/>
            <person name="Ernst W."/>
            <person name="Linke B."/>
            <person name="Kofler R."/>
            <person name="Romand S."/>
            <person name="Hesse F."/>
            <person name="Budach W.E."/>
            <person name="Galosy S."/>
            <person name="Muller D."/>
            <person name="Noll T."/>
            <person name="Wienberg J."/>
            <person name="Jostock T."/>
            <person name="Leonard M."/>
            <person name="Grillari J."/>
            <person name="Tauch A."/>
            <person name="Goesmann A."/>
            <person name="Helk B."/>
            <person name="Mott J.E."/>
            <person name="Puhler A."/>
            <person name="Borth N."/>
        </authorList>
    </citation>
    <scope>NUCLEOTIDE SEQUENCE [LARGE SCALE GENOMIC DNA]</scope>
    <source>
        <strain evidence="2">17A/GY</strain>
    </source>
</reference>
<dbReference type="Proteomes" id="UP000030759">
    <property type="component" value="Unassembled WGS sequence"/>
</dbReference>
<gene>
    <name evidence="1" type="ORF">H671_5g14898</name>
</gene>
<evidence type="ECO:0000313" key="1">
    <source>
        <dbReference type="EMBL" id="ERE72603.1"/>
    </source>
</evidence>
<sequence length="67" mass="7344">MRRKAAAYGPHLHTPEKQKLLSKLIIERKQAVAVLALIGRYLEAAGVGDGLSNGFQTKVAFFFCTVL</sequence>
<name>A0A061I078_CRIGR</name>
<dbReference type="AlphaFoldDB" id="A0A061I078"/>